<dbReference type="OrthoDB" id="2393824at2759"/>
<name>A0A9P7VPB9_9AGAR</name>
<evidence type="ECO:0000313" key="3">
    <source>
        <dbReference type="Proteomes" id="UP000812287"/>
    </source>
</evidence>
<dbReference type="EMBL" id="MU250541">
    <property type="protein sequence ID" value="KAG7444218.1"/>
    <property type="molecule type" value="Genomic_DNA"/>
</dbReference>
<accession>A0A9P7VPB9</accession>
<gene>
    <name evidence="2" type="ORF">BT62DRAFT_259832</name>
</gene>
<evidence type="ECO:0000256" key="1">
    <source>
        <dbReference type="SAM" id="MobiDB-lite"/>
    </source>
</evidence>
<feature type="compositionally biased region" description="Polar residues" evidence="1">
    <location>
        <begin position="24"/>
        <end position="41"/>
    </location>
</feature>
<comment type="caution">
    <text evidence="2">The sequence shown here is derived from an EMBL/GenBank/DDBJ whole genome shotgun (WGS) entry which is preliminary data.</text>
</comment>
<keyword evidence="3" id="KW-1185">Reference proteome</keyword>
<dbReference type="AlphaFoldDB" id="A0A9P7VPB9"/>
<protein>
    <submittedName>
        <fullName evidence="2">Uncharacterized protein</fullName>
    </submittedName>
</protein>
<dbReference type="GeneID" id="66102568"/>
<sequence length="144" mass="15699">MLKALQPEILFDEPTIVKTEVVKSPTTEQTPPSPLETSSTAKSESSDPSKESEVSDVVRELLESLPSRNHGVGTYSVLRVVASLCADAKLDRLDADSEHPIAELNTRFVQSITEKFSAKDILEDVVANATYTGGIYGSEKEECR</sequence>
<proteinExistence type="predicted"/>
<feature type="region of interest" description="Disordered" evidence="1">
    <location>
        <begin position="16"/>
        <end position="57"/>
    </location>
</feature>
<reference evidence="2" key="1">
    <citation type="submission" date="2020-11" db="EMBL/GenBank/DDBJ databases">
        <title>Adaptations for nitrogen fixation in a non-lichenized fungal sporocarp promotes dispersal by wood-feeding termites.</title>
        <authorList>
            <consortium name="DOE Joint Genome Institute"/>
            <person name="Koch R.A."/>
            <person name="Yoon G."/>
            <person name="Arayal U."/>
            <person name="Lail K."/>
            <person name="Amirebrahimi M."/>
            <person name="Labutti K."/>
            <person name="Lipzen A."/>
            <person name="Riley R."/>
            <person name="Barry K."/>
            <person name="Henrissat B."/>
            <person name="Grigoriev I.V."/>
            <person name="Herr J.R."/>
            <person name="Aime M.C."/>
        </authorList>
    </citation>
    <scope>NUCLEOTIDE SEQUENCE</scope>
    <source>
        <strain evidence="2">MCA 3950</strain>
    </source>
</reference>
<evidence type="ECO:0000313" key="2">
    <source>
        <dbReference type="EMBL" id="KAG7444218.1"/>
    </source>
</evidence>
<dbReference type="Proteomes" id="UP000812287">
    <property type="component" value="Unassembled WGS sequence"/>
</dbReference>
<organism evidence="2 3">
    <name type="scientific">Guyanagaster necrorhizus</name>
    <dbReference type="NCBI Taxonomy" id="856835"/>
    <lineage>
        <taxon>Eukaryota</taxon>
        <taxon>Fungi</taxon>
        <taxon>Dikarya</taxon>
        <taxon>Basidiomycota</taxon>
        <taxon>Agaricomycotina</taxon>
        <taxon>Agaricomycetes</taxon>
        <taxon>Agaricomycetidae</taxon>
        <taxon>Agaricales</taxon>
        <taxon>Marasmiineae</taxon>
        <taxon>Physalacriaceae</taxon>
        <taxon>Guyanagaster</taxon>
    </lineage>
</organism>
<dbReference type="RefSeq" id="XP_043037718.1">
    <property type="nucleotide sequence ID" value="XM_043180272.1"/>
</dbReference>
<feature type="compositionally biased region" description="Basic and acidic residues" evidence="1">
    <location>
        <begin position="44"/>
        <end position="57"/>
    </location>
</feature>